<name>A0ABY8VHJ1_9CORY</name>
<reference evidence="1 2" key="1">
    <citation type="submission" date="2023-05" db="EMBL/GenBank/DDBJ databases">
        <title>Corynebacterium suedekumii sp. nov. and Corynebacterium breve sp. nov. isolated from raw cow's milk.</title>
        <authorList>
            <person name="Baer M.K."/>
            <person name="Mehl L."/>
            <person name="Hellmuth R."/>
            <person name="Marke G."/>
            <person name="Lipski A."/>
        </authorList>
    </citation>
    <scope>NUCLEOTIDE SEQUENCE [LARGE SCALE GENOMIC DNA]</scope>
    <source>
        <strain evidence="1 2">R4</strain>
    </source>
</reference>
<evidence type="ECO:0008006" key="3">
    <source>
        <dbReference type="Google" id="ProtNLM"/>
    </source>
</evidence>
<keyword evidence="2" id="KW-1185">Reference proteome</keyword>
<dbReference type="EMBL" id="CP126969">
    <property type="protein sequence ID" value="WIM67684.1"/>
    <property type="molecule type" value="Genomic_DNA"/>
</dbReference>
<proteinExistence type="predicted"/>
<gene>
    <name evidence="1" type="ORF">QP027_11480</name>
</gene>
<sequence>MGKATVCPVDYDSIPRVHRLCASSTFWELDPLVEDFSAVQPEVDKEAWLTTQCFHQGFCGFNIVERGTDHRAFATVLFCPALEAPGALRMPTAPVSSDAYLLTSVHIDPVAAHRGWEAVLLDASIMALTERGVPAIEAFGFRAESGDAASGYVQGLVDKAAKIGLAEADTLEGAGFKVIEDHPVIPRLRLKLPPEHGLLTAREIEQLLSEVPARV</sequence>
<dbReference type="Proteomes" id="UP001225598">
    <property type="component" value="Chromosome"/>
</dbReference>
<accession>A0ABY8VHJ1</accession>
<evidence type="ECO:0000313" key="2">
    <source>
        <dbReference type="Proteomes" id="UP001225598"/>
    </source>
</evidence>
<evidence type="ECO:0000313" key="1">
    <source>
        <dbReference type="EMBL" id="WIM67684.1"/>
    </source>
</evidence>
<dbReference type="RefSeq" id="WP_284824958.1">
    <property type="nucleotide sequence ID" value="NZ_CP126969.1"/>
</dbReference>
<protein>
    <recommendedName>
        <fullName evidence="3">GNAT family N-acetyltransferase</fullName>
    </recommendedName>
</protein>
<organism evidence="1 2">
    <name type="scientific">Corynebacterium breve</name>
    <dbReference type="NCBI Taxonomy" id="3049799"/>
    <lineage>
        <taxon>Bacteria</taxon>
        <taxon>Bacillati</taxon>
        <taxon>Actinomycetota</taxon>
        <taxon>Actinomycetes</taxon>
        <taxon>Mycobacteriales</taxon>
        <taxon>Corynebacteriaceae</taxon>
        <taxon>Corynebacterium</taxon>
    </lineage>
</organism>